<reference evidence="3" key="1">
    <citation type="journal article" date="2016" name="Nature">
        <title>Genome evolution in the allotetraploid frog Xenopus laevis.</title>
        <authorList>
            <person name="Session A.M."/>
            <person name="Uno Y."/>
            <person name="Kwon T."/>
            <person name="Chapman J.A."/>
            <person name="Toyoda A."/>
            <person name="Takahashi S."/>
            <person name="Fukui A."/>
            <person name="Hikosaka A."/>
            <person name="Suzuki A."/>
            <person name="Kondo M."/>
            <person name="van Heeringen S.J."/>
            <person name="Quigley I."/>
            <person name="Heinz S."/>
            <person name="Ogino H."/>
            <person name="Ochi H."/>
            <person name="Hellsten U."/>
            <person name="Lyons J.B."/>
            <person name="Simakov O."/>
            <person name="Putnam N."/>
            <person name="Stites J."/>
            <person name="Kuroki Y."/>
            <person name="Tanaka T."/>
            <person name="Michiue T."/>
            <person name="Watanabe M."/>
            <person name="Bogdanovic O."/>
            <person name="Lister R."/>
            <person name="Georgiou G."/>
            <person name="Paranjpe S.S."/>
            <person name="van Kruijsbergen I."/>
            <person name="Shu S."/>
            <person name="Carlson J."/>
            <person name="Kinoshita T."/>
            <person name="Ohta Y."/>
            <person name="Mawaribuchi S."/>
            <person name="Jenkins J."/>
            <person name="Grimwood J."/>
            <person name="Schmutz J."/>
            <person name="Mitros T."/>
            <person name="Mozaffari S.V."/>
            <person name="Suzuki Y."/>
            <person name="Haramoto Y."/>
            <person name="Yamamoto T.S."/>
            <person name="Takagi C."/>
            <person name="Heald R."/>
            <person name="Miller K."/>
            <person name="Haudenschild C."/>
            <person name="Kitzman J."/>
            <person name="Nakayama T."/>
            <person name="Izutsu Y."/>
            <person name="Robert J."/>
            <person name="Fortriede J."/>
            <person name="Burns K."/>
            <person name="Lotay V."/>
            <person name="Karimi K."/>
            <person name="Yasuoka Y."/>
            <person name="Dichmann D.S."/>
            <person name="Flajnik M.F."/>
            <person name="Houston D.W."/>
            <person name="Shendure J."/>
            <person name="DuPasquier L."/>
            <person name="Vize P.D."/>
            <person name="Zorn A.M."/>
            <person name="Ito M."/>
            <person name="Marcotte E.M."/>
            <person name="Wallingford J.B."/>
            <person name="Ito Y."/>
            <person name="Asashima M."/>
            <person name="Ueno N."/>
            <person name="Matsuda Y."/>
            <person name="Veenstra G.J."/>
            <person name="Fujiyama A."/>
            <person name="Harland R.M."/>
            <person name="Taira M."/>
            <person name="Rokhsar D.S."/>
        </authorList>
    </citation>
    <scope>NUCLEOTIDE SEQUENCE [LARGE SCALE GENOMIC DNA]</scope>
    <source>
        <strain evidence="3">J</strain>
    </source>
</reference>
<accession>A0A974HY80</accession>
<protein>
    <submittedName>
        <fullName evidence="2">Uncharacterized protein</fullName>
    </submittedName>
</protein>
<dbReference type="AlphaFoldDB" id="A0A974HY80"/>
<evidence type="ECO:0000256" key="1">
    <source>
        <dbReference type="SAM" id="Phobius"/>
    </source>
</evidence>
<keyword evidence="1" id="KW-0812">Transmembrane</keyword>
<sequence>MVPRVGYIRDSEAMGWDPSMGCLASFNKMAFLCPIASIIKMSVILNQPFCFVYIGVIMHFKWTFCNTMDFDLLILNYIFIFLVMLKQRWHSAVTFNVYCKHSAIFSCYFGYRGTASLLQMTVSKFLHGFVLLIIENIATQSVCVKYSLIETYT</sequence>
<name>A0A974HY80_XENLA</name>
<keyword evidence="1" id="KW-1133">Transmembrane helix</keyword>
<evidence type="ECO:0000313" key="3">
    <source>
        <dbReference type="Proteomes" id="UP000694892"/>
    </source>
</evidence>
<feature type="transmembrane region" description="Helical" evidence="1">
    <location>
        <begin position="29"/>
        <end position="56"/>
    </location>
</feature>
<dbReference type="Proteomes" id="UP000694892">
    <property type="component" value="Chromosome 2L"/>
</dbReference>
<evidence type="ECO:0000313" key="2">
    <source>
        <dbReference type="EMBL" id="OCT94699.1"/>
    </source>
</evidence>
<proteinExistence type="predicted"/>
<keyword evidence="1" id="KW-0472">Membrane</keyword>
<feature type="transmembrane region" description="Helical" evidence="1">
    <location>
        <begin position="68"/>
        <end position="85"/>
    </location>
</feature>
<gene>
    <name evidence="2" type="ORF">XELAEV_18012386mg</name>
</gene>
<organism evidence="2 3">
    <name type="scientific">Xenopus laevis</name>
    <name type="common">African clawed frog</name>
    <dbReference type="NCBI Taxonomy" id="8355"/>
    <lineage>
        <taxon>Eukaryota</taxon>
        <taxon>Metazoa</taxon>
        <taxon>Chordata</taxon>
        <taxon>Craniata</taxon>
        <taxon>Vertebrata</taxon>
        <taxon>Euteleostomi</taxon>
        <taxon>Amphibia</taxon>
        <taxon>Batrachia</taxon>
        <taxon>Anura</taxon>
        <taxon>Pipoidea</taxon>
        <taxon>Pipidae</taxon>
        <taxon>Xenopodinae</taxon>
        <taxon>Xenopus</taxon>
        <taxon>Xenopus</taxon>
    </lineage>
</organism>
<dbReference type="EMBL" id="CM004468">
    <property type="protein sequence ID" value="OCT94699.1"/>
    <property type="molecule type" value="Genomic_DNA"/>
</dbReference>